<dbReference type="SMART" id="SM01063">
    <property type="entry name" value="CBM49"/>
    <property type="match status" value="1"/>
</dbReference>
<dbReference type="InterPro" id="IPR008965">
    <property type="entry name" value="CBM2/CBM3_carb-bd_dom_sf"/>
</dbReference>
<dbReference type="Pfam" id="PF09478">
    <property type="entry name" value="CBM49"/>
    <property type="match status" value="1"/>
</dbReference>
<protein>
    <submittedName>
        <fullName evidence="3">Cellulose-binding domain-containing protein</fullName>
    </submittedName>
</protein>
<gene>
    <name evidence="3" type="ORF">DFA_09418</name>
</gene>
<dbReference type="SUPFAM" id="SSF49384">
    <property type="entry name" value="Carbohydrate-binding domain"/>
    <property type="match status" value="1"/>
</dbReference>
<dbReference type="GO" id="GO:0030246">
    <property type="term" value="F:carbohydrate binding"/>
    <property type="evidence" value="ECO:0007669"/>
    <property type="project" value="InterPro"/>
</dbReference>
<dbReference type="GO" id="GO:0030198">
    <property type="term" value="P:extracellular matrix organization"/>
    <property type="evidence" value="ECO:0007669"/>
    <property type="project" value="TreeGrafter"/>
</dbReference>
<dbReference type="EMBL" id="GL883024">
    <property type="protein sequence ID" value="EGG16387.1"/>
    <property type="molecule type" value="Genomic_DNA"/>
</dbReference>
<evidence type="ECO:0000313" key="3">
    <source>
        <dbReference type="EMBL" id="EGG16387.1"/>
    </source>
</evidence>
<reference evidence="4" key="1">
    <citation type="journal article" date="2011" name="Genome Res.">
        <title>Phylogeny-wide analysis of social amoeba genomes highlights ancient origins for complex intercellular communication.</title>
        <authorList>
            <person name="Heidel A.J."/>
            <person name="Lawal H.M."/>
            <person name="Felder M."/>
            <person name="Schilde C."/>
            <person name="Helps N.R."/>
            <person name="Tunggal B."/>
            <person name="Rivero F."/>
            <person name="John U."/>
            <person name="Schleicher M."/>
            <person name="Eichinger L."/>
            <person name="Platzer M."/>
            <person name="Noegel A.A."/>
            <person name="Schaap P."/>
            <person name="Gloeckner G."/>
        </authorList>
    </citation>
    <scope>NUCLEOTIDE SEQUENCE [LARGE SCALE GENOMIC DNA]</scope>
    <source>
        <strain evidence="4">SH3</strain>
    </source>
</reference>
<dbReference type="GO" id="GO:0031012">
    <property type="term" value="C:extracellular matrix"/>
    <property type="evidence" value="ECO:0007669"/>
    <property type="project" value="TreeGrafter"/>
</dbReference>
<dbReference type="GO" id="GO:0005201">
    <property type="term" value="F:extracellular matrix structural constituent"/>
    <property type="evidence" value="ECO:0007669"/>
    <property type="project" value="TreeGrafter"/>
</dbReference>
<dbReference type="InterPro" id="IPR052879">
    <property type="entry name" value="Dd_Spore_Germination_Stalk"/>
</dbReference>
<dbReference type="AlphaFoldDB" id="F4Q7K5"/>
<dbReference type="PANTHER" id="PTHR33239">
    <property type="entry name" value="CELLULOSE-BINDING DOMAIN-CONTAINING PROTEIN-RELATED"/>
    <property type="match status" value="1"/>
</dbReference>
<accession>F4Q7K5</accession>
<evidence type="ECO:0000259" key="2">
    <source>
        <dbReference type="SMART" id="SM01063"/>
    </source>
</evidence>
<proteinExistence type="predicted"/>
<feature type="signal peptide" evidence="1">
    <location>
        <begin position="1"/>
        <end position="19"/>
    </location>
</feature>
<dbReference type="GeneID" id="14868276"/>
<dbReference type="OMA" id="IWNINIV"/>
<feature type="chain" id="PRO_5003316178" evidence="1">
    <location>
        <begin position="20"/>
        <end position="124"/>
    </location>
</feature>
<dbReference type="RefSeq" id="XP_004354771.1">
    <property type="nucleotide sequence ID" value="XM_004354719.1"/>
</dbReference>
<keyword evidence="4" id="KW-1185">Reference proteome</keyword>
<dbReference type="OrthoDB" id="19156at2759"/>
<dbReference type="KEGG" id="dfa:DFA_09418"/>
<organism evidence="3 4">
    <name type="scientific">Cavenderia fasciculata</name>
    <name type="common">Slime mold</name>
    <name type="synonym">Dictyostelium fasciculatum</name>
    <dbReference type="NCBI Taxonomy" id="261658"/>
    <lineage>
        <taxon>Eukaryota</taxon>
        <taxon>Amoebozoa</taxon>
        <taxon>Evosea</taxon>
        <taxon>Eumycetozoa</taxon>
        <taxon>Dictyostelia</taxon>
        <taxon>Acytosteliales</taxon>
        <taxon>Cavenderiaceae</taxon>
        <taxon>Cavenderia</taxon>
    </lineage>
</organism>
<feature type="domain" description="Carbohydrate binding" evidence="2">
    <location>
        <begin position="23"/>
        <end position="111"/>
    </location>
</feature>
<sequence>MKSLIFVCAMLLCISFVAASHPLGIQHKMIGTWQTNGQTFSQWDITITNYATRNIKQIVIGTDATCRLRDNSSIWNINIVQGNFIDFVTLPSHQDINAGASYTFGYIIYGAAPANLFVKAVIYA</sequence>
<evidence type="ECO:0000256" key="1">
    <source>
        <dbReference type="SAM" id="SignalP"/>
    </source>
</evidence>
<dbReference type="Proteomes" id="UP000007797">
    <property type="component" value="Unassembled WGS sequence"/>
</dbReference>
<keyword evidence="1" id="KW-0732">Signal</keyword>
<dbReference type="InterPro" id="IPR019028">
    <property type="entry name" value="CBM_49"/>
</dbReference>
<name>F4Q7K5_CACFS</name>
<evidence type="ECO:0000313" key="4">
    <source>
        <dbReference type="Proteomes" id="UP000007797"/>
    </source>
</evidence>